<keyword evidence="4" id="KW-0904">Protein phosphatase</keyword>
<dbReference type="RefSeq" id="WP_132259072.1">
    <property type="nucleotide sequence ID" value="NZ_SLZQ01000007.1"/>
</dbReference>
<dbReference type="InterPro" id="IPR036196">
    <property type="entry name" value="Ptyr_pPase_sf"/>
</dbReference>
<dbReference type="FunFam" id="3.40.50.2300:FF:000113">
    <property type="entry name" value="Low molecular weight protein-tyrosine-phosphatase"/>
    <property type="match status" value="1"/>
</dbReference>
<protein>
    <recommendedName>
        <fullName evidence="2">protein-tyrosine-phosphatase</fullName>
        <ecNumber evidence="2">3.1.3.48</ecNumber>
    </recommendedName>
</protein>
<dbReference type="PANTHER" id="PTHR11717:SF7">
    <property type="entry name" value="LOW MOLECULAR WEIGHT PHOSPHOTYROSINE PROTEIN PHOSPHATASE"/>
    <property type="match status" value="1"/>
</dbReference>
<sequence length="166" mass="18386">MTSKRSILFVCMGNICRSPTAEGVFRNRVAAAGLTDIIRIDSAGTHDYHVGNAPDNRSQQFAQRRGYDLSMQRARQVQASDFSDFDYVLAMDRDNLARLQTACPPQHHHKLGLFMQYASNSPSDVVPDPYYGGGSGFDRVLDYIEDASDGLLDVLRKDLAAEPQVA</sequence>
<dbReference type="InterPro" id="IPR050438">
    <property type="entry name" value="LMW_PTPase"/>
</dbReference>
<dbReference type="InterPro" id="IPR017867">
    <property type="entry name" value="Tyr_phospatase_low_mol_wt"/>
</dbReference>
<feature type="active site" evidence="5">
    <location>
        <position position="17"/>
    </location>
</feature>
<dbReference type="PANTHER" id="PTHR11717">
    <property type="entry name" value="LOW MOLECULAR WEIGHT PROTEIN TYROSINE PHOSPHATASE"/>
    <property type="match status" value="1"/>
</dbReference>
<dbReference type="GO" id="GO:0004725">
    <property type="term" value="F:protein tyrosine phosphatase activity"/>
    <property type="evidence" value="ECO:0007669"/>
    <property type="project" value="UniProtKB-EC"/>
</dbReference>
<comment type="similarity">
    <text evidence="1">Belongs to the low molecular weight phosphotyrosine protein phosphatase family.</text>
</comment>
<dbReference type="InterPro" id="IPR023485">
    <property type="entry name" value="Ptyr_pPase"/>
</dbReference>
<dbReference type="EMBL" id="SLZQ01000007">
    <property type="protein sequence ID" value="TCS36234.1"/>
    <property type="molecule type" value="Genomic_DNA"/>
</dbReference>
<feature type="active site" description="Proton donor" evidence="5">
    <location>
        <position position="128"/>
    </location>
</feature>
<name>A0A4R3HU68_PAULE</name>
<dbReference type="EC" id="3.1.3.48" evidence="2"/>
<evidence type="ECO:0000256" key="5">
    <source>
        <dbReference type="PIRSR" id="PIRSR617867-1"/>
    </source>
</evidence>
<evidence type="ECO:0000259" key="6">
    <source>
        <dbReference type="SMART" id="SM00226"/>
    </source>
</evidence>
<proteinExistence type="inferred from homology"/>
<dbReference type="Proteomes" id="UP000295382">
    <property type="component" value="Unassembled WGS sequence"/>
</dbReference>
<feature type="domain" description="Phosphotyrosine protein phosphatase I" evidence="6">
    <location>
        <begin position="5"/>
        <end position="154"/>
    </location>
</feature>
<feature type="active site" description="Nucleophile" evidence="5">
    <location>
        <position position="11"/>
    </location>
</feature>
<dbReference type="Gene3D" id="3.40.50.2300">
    <property type="match status" value="1"/>
</dbReference>
<keyword evidence="8" id="KW-1185">Reference proteome</keyword>
<evidence type="ECO:0000256" key="4">
    <source>
        <dbReference type="ARBA" id="ARBA00022912"/>
    </source>
</evidence>
<evidence type="ECO:0000313" key="8">
    <source>
        <dbReference type="Proteomes" id="UP000295382"/>
    </source>
</evidence>
<dbReference type="CDD" id="cd16343">
    <property type="entry name" value="LMWPTP"/>
    <property type="match status" value="1"/>
</dbReference>
<comment type="caution">
    <text evidence="7">The sequence shown here is derived from an EMBL/GenBank/DDBJ whole genome shotgun (WGS) entry which is preliminary data.</text>
</comment>
<organism evidence="7 8">
    <name type="scientific">Paucimonas lemoignei</name>
    <name type="common">Pseudomonas lemoignei</name>
    <dbReference type="NCBI Taxonomy" id="29443"/>
    <lineage>
        <taxon>Bacteria</taxon>
        <taxon>Pseudomonadati</taxon>
        <taxon>Pseudomonadota</taxon>
        <taxon>Betaproteobacteria</taxon>
        <taxon>Burkholderiales</taxon>
        <taxon>Burkholderiaceae</taxon>
        <taxon>Paucimonas</taxon>
    </lineage>
</organism>
<dbReference type="Pfam" id="PF01451">
    <property type="entry name" value="LMWPc"/>
    <property type="match status" value="1"/>
</dbReference>
<reference evidence="7 8" key="1">
    <citation type="submission" date="2019-03" db="EMBL/GenBank/DDBJ databases">
        <title>Genomic Encyclopedia of Type Strains, Phase IV (KMG-IV): sequencing the most valuable type-strain genomes for metagenomic binning, comparative biology and taxonomic classification.</title>
        <authorList>
            <person name="Goeker M."/>
        </authorList>
    </citation>
    <scope>NUCLEOTIDE SEQUENCE [LARGE SCALE GENOMIC DNA]</scope>
    <source>
        <strain evidence="7 8">DSM 7445</strain>
    </source>
</reference>
<evidence type="ECO:0000256" key="2">
    <source>
        <dbReference type="ARBA" id="ARBA00013064"/>
    </source>
</evidence>
<dbReference type="SUPFAM" id="SSF52788">
    <property type="entry name" value="Phosphotyrosine protein phosphatases I"/>
    <property type="match status" value="1"/>
</dbReference>
<evidence type="ECO:0000313" key="7">
    <source>
        <dbReference type="EMBL" id="TCS36234.1"/>
    </source>
</evidence>
<dbReference type="PRINTS" id="PR00719">
    <property type="entry name" value="LMWPTPASE"/>
</dbReference>
<dbReference type="SMART" id="SM00226">
    <property type="entry name" value="LMWPc"/>
    <property type="match status" value="1"/>
</dbReference>
<evidence type="ECO:0000256" key="1">
    <source>
        <dbReference type="ARBA" id="ARBA00011063"/>
    </source>
</evidence>
<gene>
    <name evidence="7" type="ORF">EDC30_10751</name>
</gene>
<dbReference type="OrthoDB" id="9784339at2"/>
<dbReference type="AlphaFoldDB" id="A0A4R3HU68"/>
<keyword evidence="3" id="KW-0378">Hydrolase</keyword>
<evidence type="ECO:0000256" key="3">
    <source>
        <dbReference type="ARBA" id="ARBA00022801"/>
    </source>
</evidence>
<accession>A0A4R3HU68</accession>